<sequence>MKTSKVVLIEGDIIGSRLSGEINQPFCIHRVRFSNDKYAIVRVASGQCFTPGEIIERHGNEWFYNHEKIRLLGFEYLDEKESARQFHEHYWHI</sequence>
<gene>
    <name evidence="1" type="ORF">QFI66_019645</name>
</gene>
<dbReference type="RefSeq" id="WP_095098099.1">
    <property type="nucleotide sequence ID" value="NZ_JARXNH020000057.1"/>
</dbReference>
<reference evidence="1 2" key="1">
    <citation type="submission" date="2024-03" db="EMBL/GenBank/DDBJ databases">
        <title>Two novel Raoultella species associated with bleeding cankers of broadleaf hosts, Raoultella scottia sp. nov. and Raoultella lignicola sp. nov.</title>
        <authorList>
            <person name="Brady C.L."/>
        </authorList>
    </citation>
    <scope>NUCLEOTIDE SEQUENCE [LARGE SCALE GENOMIC DNA]</scope>
    <source>
        <strain evidence="1 2">BAC 10a-01-01</strain>
    </source>
</reference>
<keyword evidence="2" id="KW-1185">Reference proteome</keyword>
<organism evidence="1 2">
    <name type="scientific">Raoultella scottii</name>
    <dbReference type="NCBI Taxonomy" id="3040937"/>
    <lineage>
        <taxon>Bacteria</taxon>
        <taxon>Pseudomonadati</taxon>
        <taxon>Pseudomonadota</taxon>
        <taxon>Gammaproteobacteria</taxon>
        <taxon>Enterobacterales</taxon>
        <taxon>Enterobacteriaceae</taxon>
        <taxon>Klebsiella/Raoultella group</taxon>
        <taxon>Raoultella</taxon>
    </lineage>
</organism>
<protein>
    <submittedName>
        <fullName evidence="1">Uncharacterized protein</fullName>
    </submittedName>
</protein>
<proteinExistence type="predicted"/>
<name>A0ABU8ZAS2_9ENTR</name>
<dbReference type="Proteomes" id="UP001334005">
    <property type="component" value="Unassembled WGS sequence"/>
</dbReference>
<evidence type="ECO:0000313" key="2">
    <source>
        <dbReference type="Proteomes" id="UP001334005"/>
    </source>
</evidence>
<dbReference type="EMBL" id="JARXNH020000057">
    <property type="protein sequence ID" value="MEK0250305.1"/>
    <property type="molecule type" value="Genomic_DNA"/>
</dbReference>
<comment type="caution">
    <text evidence="1">The sequence shown here is derived from an EMBL/GenBank/DDBJ whole genome shotgun (WGS) entry which is preliminary data.</text>
</comment>
<evidence type="ECO:0000313" key="1">
    <source>
        <dbReference type="EMBL" id="MEK0250305.1"/>
    </source>
</evidence>
<accession>A0ABU8ZAS2</accession>